<organism evidence="3 4">
    <name type="scientific">Paenibacillus chartarius</name>
    <dbReference type="NCBI Taxonomy" id="747481"/>
    <lineage>
        <taxon>Bacteria</taxon>
        <taxon>Bacillati</taxon>
        <taxon>Bacillota</taxon>
        <taxon>Bacilli</taxon>
        <taxon>Bacillales</taxon>
        <taxon>Paenibacillaceae</taxon>
        <taxon>Paenibacillus</taxon>
    </lineage>
</organism>
<dbReference type="PANTHER" id="PTHR43279">
    <property type="entry name" value="CATECHOL-2,3-DIOXYGENASE"/>
    <property type="match status" value="1"/>
</dbReference>
<dbReference type="PANTHER" id="PTHR43279:SF1">
    <property type="entry name" value="CATECHOL-2,3-DIOXYGENASE"/>
    <property type="match status" value="1"/>
</dbReference>
<name>A0ABV6DEH4_9BACL</name>
<dbReference type="InterPro" id="IPR004360">
    <property type="entry name" value="Glyas_Fos-R_dOase_dom"/>
</dbReference>
<keyword evidence="1" id="KW-0479">Metal-binding</keyword>
<feature type="domain" description="VOC" evidence="2">
    <location>
        <begin position="10"/>
        <end position="126"/>
    </location>
</feature>
<dbReference type="Pfam" id="PF00903">
    <property type="entry name" value="Glyoxalase"/>
    <property type="match status" value="2"/>
</dbReference>
<gene>
    <name evidence="3" type="ORF">ACFFK0_01050</name>
</gene>
<accession>A0ABV6DEH4</accession>
<dbReference type="InterPro" id="IPR037523">
    <property type="entry name" value="VOC_core"/>
</dbReference>
<dbReference type="PROSITE" id="PS51819">
    <property type="entry name" value="VOC"/>
    <property type="match status" value="2"/>
</dbReference>
<sequence>MNFHREPWTYVGQVSLKVQSLERSLAFYQEVIGFRVLNRTDSSAQLTADGKKALLSIEVPEDAVPKAGRTTGLYHFALLLPSRADLARIVRHFAENGVQLGASDHLVSEALYLSDPDGNGIEVYRDRDPSEWAWRDSEVAMAVDPLNFQDLLTAGGQQPWDGLPAGTVMGHIHLHVSELRRTEEFYIKGLGFDVVARFGSQALFISTGNYHHHIGLNTWNGVGAPQPPKHSVGLASFTLVYPNEEALSRAAASLTAIGADAWQEDGALTTADPSGNRIRLLAERGNEGRRLR</sequence>
<dbReference type="RefSeq" id="WP_377467751.1">
    <property type="nucleotide sequence ID" value="NZ_JBHLWN010000008.1"/>
</dbReference>
<dbReference type="CDD" id="cd16359">
    <property type="entry name" value="VOC_BsCatE_like_C"/>
    <property type="match status" value="1"/>
</dbReference>
<dbReference type="Gene3D" id="3.10.180.10">
    <property type="entry name" value="2,3-Dihydroxybiphenyl 1,2-Dioxygenase, domain 1"/>
    <property type="match status" value="2"/>
</dbReference>
<protein>
    <submittedName>
        <fullName evidence="3">VOC family protein</fullName>
    </submittedName>
</protein>
<dbReference type="SUPFAM" id="SSF54593">
    <property type="entry name" value="Glyoxalase/Bleomycin resistance protein/Dihydroxybiphenyl dioxygenase"/>
    <property type="match status" value="2"/>
</dbReference>
<dbReference type="PROSITE" id="PS00934">
    <property type="entry name" value="GLYOXALASE_I_1"/>
    <property type="match status" value="1"/>
</dbReference>
<dbReference type="InterPro" id="IPR029068">
    <property type="entry name" value="Glyas_Bleomycin-R_OHBP_Dase"/>
</dbReference>
<dbReference type="EMBL" id="JBHLWN010000008">
    <property type="protein sequence ID" value="MFC0211043.1"/>
    <property type="molecule type" value="Genomic_DNA"/>
</dbReference>
<dbReference type="CDD" id="cd07255">
    <property type="entry name" value="VOC_BsCatE_like_N"/>
    <property type="match status" value="1"/>
</dbReference>
<evidence type="ECO:0000259" key="2">
    <source>
        <dbReference type="PROSITE" id="PS51819"/>
    </source>
</evidence>
<evidence type="ECO:0000256" key="1">
    <source>
        <dbReference type="ARBA" id="ARBA00022723"/>
    </source>
</evidence>
<comment type="caution">
    <text evidence="3">The sequence shown here is derived from an EMBL/GenBank/DDBJ whole genome shotgun (WGS) entry which is preliminary data.</text>
</comment>
<dbReference type="InterPro" id="IPR018146">
    <property type="entry name" value="Glyoxalase_1_CS"/>
</dbReference>
<reference evidence="3 4" key="1">
    <citation type="submission" date="2024-09" db="EMBL/GenBank/DDBJ databases">
        <authorList>
            <person name="Sun Q."/>
            <person name="Mori K."/>
        </authorList>
    </citation>
    <scope>NUCLEOTIDE SEQUENCE [LARGE SCALE GENOMIC DNA]</scope>
    <source>
        <strain evidence="3 4">CCM 7759</strain>
    </source>
</reference>
<dbReference type="Proteomes" id="UP001589776">
    <property type="component" value="Unassembled WGS sequence"/>
</dbReference>
<evidence type="ECO:0000313" key="4">
    <source>
        <dbReference type="Proteomes" id="UP001589776"/>
    </source>
</evidence>
<evidence type="ECO:0000313" key="3">
    <source>
        <dbReference type="EMBL" id="MFC0211043.1"/>
    </source>
</evidence>
<feature type="domain" description="VOC" evidence="2">
    <location>
        <begin position="168"/>
        <end position="283"/>
    </location>
</feature>
<keyword evidence="4" id="KW-1185">Reference proteome</keyword>
<proteinExistence type="predicted"/>